<evidence type="ECO:0000256" key="6">
    <source>
        <dbReference type="RuleBase" id="RU003983"/>
    </source>
</evidence>
<sequence length="337" mass="37261">MAKNDRSSINPFTGKSHFDIVNDDNFLQSSYNEYYAMINRAQLLDNTPNGQIVRGVAIRLIQAVENYLTEIGRHDYVEDYYDWDFHLVADNTVNAFCMPGGKIVMFSGILSIANTEDKVAFILGHEMAHALLDHSRTKASAQTAKNAITSAAWIGSIAMDLVGLGEFGSLTRAATYAADVGSEFLLMNPWGRDQELEADRLGMMIIHWAGYDISPIPAFWQSMSAQNSNEHDFFSTHPADSKRIAVMNELIHEIENETDFHSKPVLGNSPMPKEEFADSHLAEDDVKYCQECGAPAERGSKFCTSCGAKFDVELKCGNCGASVEPGDKFCINCGNKL</sequence>
<evidence type="ECO:0000256" key="3">
    <source>
        <dbReference type="ARBA" id="ARBA00022801"/>
    </source>
</evidence>
<dbReference type="InterPro" id="IPR001915">
    <property type="entry name" value="Peptidase_M48"/>
</dbReference>
<dbReference type="InterPro" id="IPR025874">
    <property type="entry name" value="DZR"/>
</dbReference>
<accession>A0A8T3VBA6</accession>
<evidence type="ECO:0000313" key="10">
    <source>
        <dbReference type="Proteomes" id="UP000783037"/>
    </source>
</evidence>
<dbReference type="GO" id="GO:0046872">
    <property type="term" value="F:metal ion binding"/>
    <property type="evidence" value="ECO:0007669"/>
    <property type="project" value="UniProtKB-KW"/>
</dbReference>
<dbReference type="CDD" id="cd07331">
    <property type="entry name" value="M48C_Oma1_like"/>
    <property type="match status" value="1"/>
</dbReference>
<organism evidence="9 10">
    <name type="scientific">Methanobrevibacter thaueri</name>
    <dbReference type="NCBI Taxonomy" id="190975"/>
    <lineage>
        <taxon>Archaea</taxon>
        <taxon>Methanobacteriati</taxon>
        <taxon>Methanobacteriota</taxon>
        <taxon>Methanomada group</taxon>
        <taxon>Methanobacteria</taxon>
        <taxon>Methanobacteriales</taxon>
        <taxon>Methanobacteriaceae</taxon>
        <taxon>Methanobrevibacter</taxon>
    </lineage>
</organism>
<evidence type="ECO:0000313" key="9">
    <source>
        <dbReference type="EMBL" id="MBE6502140.1"/>
    </source>
</evidence>
<dbReference type="PANTHER" id="PTHR22726:SF1">
    <property type="entry name" value="METALLOENDOPEPTIDASE OMA1, MITOCHONDRIAL"/>
    <property type="match status" value="1"/>
</dbReference>
<feature type="domain" description="Peptidase M48" evidence="7">
    <location>
        <begin position="80"/>
        <end position="249"/>
    </location>
</feature>
<dbReference type="GO" id="GO:0004222">
    <property type="term" value="F:metalloendopeptidase activity"/>
    <property type="evidence" value="ECO:0007669"/>
    <property type="project" value="InterPro"/>
</dbReference>
<dbReference type="GO" id="GO:0016020">
    <property type="term" value="C:membrane"/>
    <property type="evidence" value="ECO:0007669"/>
    <property type="project" value="TreeGrafter"/>
</dbReference>
<dbReference type="GO" id="GO:0051603">
    <property type="term" value="P:proteolysis involved in protein catabolic process"/>
    <property type="evidence" value="ECO:0007669"/>
    <property type="project" value="TreeGrafter"/>
</dbReference>
<dbReference type="RefSeq" id="WP_303739229.1">
    <property type="nucleotide sequence ID" value="NZ_SUTK01000031.1"/>
</dbReference>
<keyword evidence="5 6" id="KW-0482">Metalloprotease</keyword>
<gene>
    <name evidence="9" type="ORF">E7Z79_06820</name>
</gene>
<dbReference type="EMBL" id="SUTK01000031">
    <property type="protein sequence ID" value="MBE6502140.1"/>
    <property type="molecule type" value="Genomic_DNA"/>
</dbReference>
<dbReference type="Gene3D" id="3.30.2010.10">
    <property type="entry name" value="Metalloproteases ('zincins'), catalytic domain"/>
    <property type="match status" value="1"/>
</dbReference>
<comment type="caution">
    <text evidence="9">The sequence shown here is derived from an EMBL/GenBank/DDBJ whole genome shotgun (WGS) entry which is preliminary data.</text>
</comment>
<keyword evidence="4 6" id="KW-0862">Zinc</keyword>
<feature type="domain" description="DZANK-type" evidence="8">
    <location>
        <begin position="289"/>
        <end position="334"/>
    </location>
</feature>
<keyword evidence="1 6" id="KW-0645">Protease</keyword>
<evidence type="ECO:0000256" key="1">
    <source>
        <dbReference type="ARBA" id="ARBA00022670"/>
    </source>
</evidence>
<dbReference type="AlphaFoldDB" id="A0A8T3VBA6"/>
<dbReference type="InterPro" id="IPR051156">
    <property type="entry name" value="Mito/Outer_Membr_Metalloprot"/>
</dbReference>
<evidence type="ECO:0000259" key="7">
    <source>
        <dbReference type="Pfam" id="PF01435"/>
    </source>
</evidence>
<name>A0A8T3VBA6_9EURY</name>
<dbReference type="Pfam" id="PF12773">
    <property type="entry name" value="DZR"/>
    <property type="match status" value="1"/>
</dbReference>
<comment type="cofactor">
    <cofactor evidence="6">
        <name>Zn(2+)</name>
        <dbReference type="ChEBI" id="CHEBI:29105"/>
    </cofactor>
    <text evidence="6">Binds 1 zinc ion per subunit.</text>
</comment>
<keyword evidence="3 6" id="KW-0378">Hydrolase</keyword>
<dbReference type="Proteomes" id="UP000783037">
    <property type="component" value="Unassembled WGS sequence"/>
</dbReference>
<evidence type="ECO:0000256" key="4">
    <source>
        <dbReference type="ARBA" id="ARBA00022833"/>
    </source>
</evidence>
<keyword evidence="2" id="KW-0479">Metal-binding</keyword>
<evidence type="ECO:0000259" key="8">
    <source>
        <dbReference type="Pfam" id="PF12773"/>
    </source>
</evidence>
<evidence type="ECO:0000256" key="5">
    <source>
        <dbReference type="ARBA" id="ARBA00023049"/>
    </source>
</evidence>
<protein>
    <submittedName>
        <fullName evidence="9">Zinc-ribbon domain-containing protein</fullName>
    </submittedName>
</protein>
<dbReference type="Pfam" id="PF01435">
    <property type="entry name" value="Peptidase_M48"/>
    <property type="match status" value="1"/>
</dbReference>
<reference evidence="9" key="1">
    <citation type="submission" date="2019-04" db="EMBL/GenBank/DDBJ databases">
        <title>Evolution of Biomass-Degrading Anaerobic Consortia Revealed by Metagenomics.</title>
        <authorList>
            <person name="Peng X."/>
        </authorList>
    </citation>
    <scope>NUCLEOTIDE SEQUENCE</scope>
    <source>
        <strain evidence="9">SIG18</strain>
    </source>
</reference>
<comment type="similarity">
    <text evidence="6">Belongs to the peptidase M48 family.</text>
</comment>
<dbReference type="PANTHER" id="PTHR22726">
    <property type="entry name" value="METALLOENDOPEPTIDASE OMA1"/>
    <property type="match status" value="1"/>
</dbReference>
<proteinExistence type="inferred from homology"/>
<evidence type="ECO:0000256" key="2">
    <source>
        <dbReference type="ARBA" id="ARBA00022723"/>
    </source>
</evidence>